<dbReference type="Pfam" id="PF10908">
    <property type="entry name" value="Tlde1_dom"/>
    <property type="match status" value="1"/>
</dbReference>
<dbReference type="EMBL" id="MWML01000198">
    <property type="protein sequence ID" value="TCG05068.1"/>
    <property type="molecule type" value="Genomic_DNA"/>
</dbReference>
<evidence type="ECO:0000313" key="2">
    <source>
        <dbReference type="EMBL" id="TCG05068.1"/>
    </source>
</evidence>
<sequence length="160" mass="17809">MPIRCTFLLNDKTTSQLYCSGFGSVEAYSGTKQGRDNPRDTAIPNIGPLPVGTYFLVDRESGGIFGWAKDWFSAHGWGTTDRSKWFMLWNPNGGDTTMINGIQRGNFRLHPEGPMHLSEGCITVVNPLAFDNLQRYIRARKPDVPVPGAPMRAYGTVEVR</sequence>
<evidence type="ECO:0000313" key="3">
    <source>
        <dbReference type="Proteomes" id="UP000294200"/>
    </source>
</evidence>
<proteinExistence type="predicted"/>
<dbReference type="AlphaFoldDB" id="A0A4V2NGI5"/>
<dbReference type="Proteomes" id="UP000294200">
    <property type="component" value="Unassembled WGS sequence"/>
</dbReference>
<accession>A0A4V2NGI5</accession>
<name>A0A4V2NGI5_9BURK</name>
<comment type="caution">
    <text evidence="2">The sequence shown here is derived from an EMBL/GenBank/DDBJ whole genome shotgun (WGS) entry which is preliminary data.</text>
</comment>
<evidence type="ECO:0000259" key="1">
    <source>
        <dbReference type="Pfam" id="PF10908"/>
    </source>
</evidence>
<keyword evidence="3" id="KW-1185">Reference proteome</keyword>
<feature type="domain" description="Tlde1" evidence="1">
    <location>
        <begin position="25"/>
        <end position="140"/>
    </location>
</feature>
<organism evidence="2 3">
    <name type="scientific">Paraburkholderia steynii</name>
    <dbReference type="NCBI Taxonomy" id="1245441"/>
    <lineage>
        <taxon>Bacteria</taxon>
        <taxon>Pseudomonadati</taxon>
        <taxon>Pseudomonadota</taxon>
        <taxon>Betaproteobacteria</taxon>
        <taxon>Burkholderiales</taxon>
        <taxon>Burkholderiaceae</taxon>
        <taxon>Paraburkholderia</taxon>
    </lineage>
</organism>
<protein>
    <recommendedName>
        <fullName evidence="1">Tlde1 domain-containing protein</fullName>
    </recommendedName>
</protein>
<reference evidence="2 3" key="1">
    <citation type="submission" date="2017-02" db="EMBL/GenBank/DDBJ databases">
        <title>Paraburkholderia sophoroidis sp. nov. and Paraburkholderia steynii sp. nov. rhizobial symbionts of the fynbos legume Hypocalyptus sophoroides.</title>
        <authorList>
            <person name="Steenkamp E.T."/>
            <person name="Beukes C.W."/>
            <person name="Van Zyl E."/>
            <person name="Avontuur J."/>
            <person name="Chan W.Y."/>
            <person name="Hassen A."/>
            <person name="Palmer M."/>
            <person name="Mthombeni L."/>
            <person name="Phalane F."/>
            <person name="Sereme K."/>
            <person name="Venter S.N."/>
        </authorList>
    </citation>
    <scope>NUCLEOTIDE SEQUENCE [LARGE SCALE GENOMIC DNA]</scope>
    <source>
        <strain evidence="2 3">HC1.1ba</strain>
    </source>
</reference>
<dbReference type="InterPro" id="IPR021225">
    <property type="entry name" value="Tlde1_dom"/>
</dbReference>
<gene>
    <name evidence="2" type="ORF">BZM27_36510</name>
</gene>